<feature type="compositionally biased region" description="Low complexity" evidence="3">
    <location>
        <begin position="77"/>
        <end position="86"/>
    </location>
</feature>
<dbReference type="InterPro" id="IPR036236">
    <property type="entry name" value="Znf_C2H2_sf"/>
</dbReference>
<evidence type="ECO:0000313" key="6">
    <source>
        <dbReference type="Proteomes" id="UP000694545"/>
    </source>
</evidence>
<feature type="region of interest" description="Disordered" evidence="3">
    <location>
        <begin position="403"/>
        <end position="427"/>
    </location>
</feature>
<keyword evidence="1" id="KW-0863">Zinc-finger</keyword>
<protein>
    <submittedName>
        <fullName evidence="5">Zinc finger protein 318</fullName>
    </submittedName>
</protein>
<evidence type="ECO:0000256" key="1">
    <source>
        <dbReference type="PROSITE-ProRule" id="PRU00042"/>
    </source>
</evidence>
<feature type="compositionally biased region" description="Polar residues" evidence="3">
    <location>
        <begin position="1012"/>
        <end position="1022"/>
    </location>
</feature>
<proteinExistence type="predicted"/>
<evidence type="ECO:0000259" key="4">
    <source>
        <dbReference type="PROSITE" id="PS50157"/>
    </source>
</evidence>
<feature type="compositionally biased region" description="Basic and acidic residues" evidence="3">
    <location>
        <begin position="1226"/>
        <end position="1247"/>
    </location>
</feature>
<feature type="region of interest" description="Disordered" evidence="3">
    <location>
        <begin position="551"/>
        <end position="606"/>
    </location>
</feature>
<feature type="region of interest" description="Disordered" evidence="3">
    <location>
        <begin position="898"/>
        <end position="920"/>
    </location>
</feature>
<feature type="compositionally biased region" description="Basic residues" evidence="3">
    <location>
        <begin position="98"/>
        <end position="115"/>
    </location>
</feature>
<feature type="compositionally biased region" description="Polar residues" evidence="3">
    <location>
        <begin position="560"/>
        <end position="572"/>
    </location>
</feature>
<keyword evidence="1" id="KW-0479">Metal-binding</keyword>
<feature type="compositionally biased region" description="Basic and acidic residues" evidence="3">
    <location>
        <begin position="172"/>
        <end position="184"/>
    </location>
</feature>
<feature type="region of interest" description="Disordered" evidence="3">
    <location>
        <begin position="2196"/>
        <end position="2227"/>
    </location>
</feature>
<keyword evidence="1" id="KW-0862">Zinc</keyword>
<dbReference type="InterPro" id="IPR055309">
    <property type="entry name" value="Znf318-like"/>
</dbReference>
<dbReference type="SMART" id="SM00451">
    <property type="entry name" value="ZnF_U1"/>
    <property type="match status" value="2"/>
</dbReference>
<feature type="compositionally biased region" description="Basic residues" evidence="3">
    <location>
        <begin position="41"/>
        <end position="76"/>
    </location>
</feature>
<dbReference type="OMA" id="DTLAMWT"/>
<dbReference type="PROSITE" id="PS00028">
    <property type="entry name" value="ZINC_FINGER_C2H2_1"/>
    <property type="match status" value="1"/>
</dbReference>
<feature type="region of interest" description="Disordered" evidence="3">
    <location>
        <begin position="2415"/>
        <end position="2434"/>
    </location>
</feature>
<feature type="coiled-coil region" evidence="2">
    <location>
        <begin position="853"/>
        <end position="886"/>
    </location>
</feature>
<feature type="region of interest" description="Disordered" evidence="3">
    <location>
        <begin position="630"/>
        <end position="737"/>
    </location>
</feature>
<evidence type="ECO:0000313" key="5">
    <source>
        <dbReference type="Ensembl" id="ENSVKKP00000006161.1"/>
    </source>
</evidence>
<dbReference type="SUPFAM" id="SSF57667">
    <property type="entry name" value="beta-beta-alpha zinc fingers"/>
    <property type="match status" value="1"/>
</dbReference>
<feature type="compositionally biased region" description="Basic and acidic residues" evidence="3">
    <location>
        <begin position="1162"/>
        <end position="1199"/>
    </location>
</feature>
<keyword evidence="2" id="KW-0175">Coiled coil</keyword>
<sequence>MYRASSGRSNVSSSSRSKESNSSGSRSSRSGGSTSGSVRGRSPRRSRSPSPRGRRHRSPSSTRSSRRSPSPRRSSRIRSPSGGSWSCLGSEQRDSSLTRRRSPGWRSHSPRRRSRSPCSHSPGRRSPTRHSRSPGRRSPGRHSHSPSRHSPSRHSESSVEQSLRITVGNDRYGIDTPERKRLSDRLGSPVDSLSDVDRDDLADGPIFSRGLSHPRSLERYPSRDETPSSPFSMRHDEDYHSRDVFVHQSDYSMNYDHLHDQPRETDRGGELLRKSLYSSEDRGREPKRPRYDRDDRLLDMSIEPQGFVPTTRNYRKRSLSRSPSPTYLDEDFRELESARRKREEEELSRNMNRELSSSGYMMHGSTNPVQSSEPRYLYRPDDAPAMPKKSILKKRVEDFSVQPEVFSSSPTSVKEPPLLSNNPPLPQRNSIAPFSLEVENFLKRFNKNAVAESTNKESQSSVHDWRSYSGIQQNSFSFEQNSGNFLKQKEPHESTSEPVDRHSDFLLPHERVSQDGSGFSRILGMIADSTSSQEKRRRSFPDDIEDEEKFLYGDDEDGSNVDSPSTQKLTLSSERESLSQKVGSPPRPSPPVKPDTSEQSRPEYEKIHDLLKTIGLDIGVAEIGKLAARTQERLHGKKPSRSPDRHLAASCKAESRERRHSQSNTHSPESSQKRSLSPSSSFPPSKEITSISNSEHNKSKSVGQDNPTGTPERSVPPISLIPSAPPLPNLSPPTSVSQYRVSRFSPFPTTQLPQNYPSPTMAPPGYDAYGHYMAYAASGWRMYAQQADPALSDVHGLVTLTVPPNPTRPNLRVIETVSTGKGTPDIKRDESVLVQIPTGASYSIPQFSQPSLKERISDERNRASQKQKVIEEREKLKAEQEARQKKLHYLRTELNRLSKQQGEMLRKKRREKDGHKDPLLVEVNRLQENIVKEIAQLKMSADAAEKKQSELDKVAQILGINIFEKSRKLSSENKDTSEKNKSEFAKSQERTSNSIKESKPTNDKPKGRSPKPTESSQPSKQHIQGANIYDYYDTGNHWCKDCNTTCGTMFDFFTHMHNKKHRQTLDPYNRPWASKTQAETKQEVTKRIDKIPVPAKGSEFLIPVTGYYCQLCHEFFGDQISAEQHVKSHPHNEKYKKHVEENPLYEERRNLDRQAGLSVIQETERRLKRKQCEKQKEEKDEKTTKVVKKEETKNTKELGDGDNEYETSKRKDVPNGQKCGIKLKLKKDDKEVEKKAGKKEESAKESRLSSFGKFSWRKAEREEKNQDKDVCREDSTEESKEKESKTQSGKPNSKPIAIRLSGKTVIPHTSPWTPVVSTSSQAKIRPNLPVPMMVLRKSATTTVSKPAPLNTFLSIKSSGATTKPLPVVKEGNSELVLAPDIISKAFGGEVVVLKNSQENAKTPEQPEEQEHESVTKAIEHAKALEHAKTSAAKAQEQAIVVAKAQAKARELAAMAKEQEVTRVAKISEQPVIFERPHRRPPLLPLPPGPPLMLTVPLPRPPPILFPPPPLMPPKDTVVLADDMAPGVSEDDKNILAMPMCPRPLPPPTIFRDHVNKLEKKNSSLAAGNAKDLYDIFYNSSGRSPADSKLMNSANSDKGKINPVERERNTDQLVVSKPSNATFAQECSSSDGSKIPLGDGTIETEVLKAERTSAACEENKLKIGAEREVEKISFLDTQSTFKYREASESNNLAKSASVSFQNEVEIGTPAPTEFKKSPEALEEGQLTIQIPERSILPLDNLRKSTDLETADFKIPNDNKLTVHLSEASESNPPTGVSVSFQNELKIGIPSTEFNKNSPVLEEAELARQLPESSISACRDDSKNLLEFETTEFKSYVGNKLAIQSSELATYPLEDVSKKPLGLEIEKLPMQLPEENVPSLEDDNKKVSDFEMEGFKSSVDNKLAVKLPEYSVAPLDVSKKPPEIDGAKLSMQLTESSDAPLEVFPKVPLEFETAELKALDDQESTIQLLDYTTAALEDVSKKPPQFETAGLAMHLPDTNAPPLEALHRNPLESEVVEFKSPEDTELAIHLPEKEANLRKESVVVKHVDATSCDDISEKLQDQQNKEVYGKSKLEEIKNDLKMKAYMTNLGERDVALANYNFAVSQGDNPQLFEMQIEIAEEEGPSIKEKKQIDDNSEQTISTLVSDISVQSQVACEPIDLSSKVSEENPQIVVQDQCSSKESSLDLKLGTVELDRLEPAMIDESPHTSEVLNRDPESSPLNKGELDSSHTNNEEFLVNSQPEDSEAFNIVSVPKSGDMLNMCLADRTVISSTSGKYEKNNQPLGDEAKDLQVEEAKTLGIKSANDAETSRSLEVMPLQNDKQRSAESDIELSGMEETNLTKTENVNFSTIQPEIVQETLNVLPKEGNVGHLGEEALTFTDMNTGILHTSAANDFDLSASHSELSFVQRTSLTLSLNAENDKDSLKPGEVKPTDPNKLKTGLELETIRFSLGNIEMEREHLSILPSEILNKVETPKLETIAPICLESNKTSGLGIALASGDQEKKICFLVSDAIVSDMGCPESNGDIAEPNMSLAEMQSIPQVSEVLQVSVSKDSNSDMSLLSYVEKNVQNQAAVCMESLHPELRKTSVEVGGSGDSIKSQMQTSGGELIKPEEENNDSRCEVNIKLASEVTENSTENLVSSNKISSNA</sequence>
<feature type="region of interest" description="Disordered" evidence="3">
    <location>
        <begin position="969"/>
        <end position="1022"/>
    </location>
</feature>
<reference evidence="5" key="2">
    <citation type="submission" date="2025-09" db="UniProtKB">
        <authorList>
            <consortium name="Ensembl"/>
        </authorList>
    </citation>
    <scope>IDENTIFICATION</scope>
</reference>
<dbReference type="Proteomes" id="UP000694545">
    <property type="component" value="Unplaced"/>
</dbReference>
<dbReference type="GO" id="GO:0045892">
    <property type="term" value="P:negative regulation of DNA-templated transcription"/>
    <property type="evidence" value="ECO:0007669"/>
    <property type="project" value="TreeGrafter"/>
</dbReference>
<dbReference type="InterPro" id="IPR003604">
    <property type="entry name" value="Matrin/U1-like-C_Znf_C2H2"/>
</dbReference>
<dbReference type="Ensembl" id="ENSVKKT00000006323.1">
    <property type="protein sequence ID" value="ENSVKKP00000006161.1"/>
    <property type="gene ID" value="ENSVKKG00000004473.1"/>
</dbReference>
<feature type="compositionally biased region" description="Basic and acidic residues" evidence="3">
    <location>
        <begin position="969"/>
        <end position="989"/>
    </location>
</feature>
<feature type="compositionally biased region" description="Basic and acidic residues" evidence="3">
    <location>
        <begin position="641"/>
        <end position="657"/>
    </location>
</feature>
<feature type="compositionally biased region" description="Basic and acidic residues" evidence="3">
    <location>
        <begin position="215"/>
        <end position="226"/>
    </location>
</feature>
<feature type="region of interest" description="Disordered" evidence="3">
    <location>
        <begin position="525"/>
        <end position="544"/>
    </location>
</feature>
<feature type="compositionally biased region" description="Basic and acidic residues" evidence="3">
    <location>
        <begin position="256"/>
        <end position="298"/>
    </location>
</feature>
<dbReference type="GO" id="GO:0003676">
    <property type="term" value="F:nucleic acid binding"/>
    <property type="evidence" value="ECO:0007669"/>
    <property type="project" value="InterPro"/>
</dbReference>
<dbReference type="PROSITE" id="PS50157">
    <property type="entry name" value="ZINC_FINGER_C2H2_2"/>
    <property type="match status" value="1"/>
</dbReference>
<feature type="compositionally biased region" description="Low complexity" evidence="3">
    <location>
        <begin position="1"/>
        <end position="40"/>
    </location>
</feature>
<feature type="compositionally biased region" description="Polar residues" evidence="3">
    <location>
        <begin position="2594"/>
        <end position="2603"/>
    </location>
</feature>
<name>A0A8D2J901_VARKO</name>
<feature type="compositionally biased region" description="Basic and acidic residues" evidence="3">
    <location>
        <begin position="595"/>
        <end position="606"/>
    </location>
</feature>
<accession>A0A8D2J901</accession>
<evidence type="ECO:0000256" key="2">
    <source>
        <dbReference type="SAM" id="Coils"/>
    </source>
</evidence>
<dbReference type="GO" id="GO:0045893">
    <property type="term" value="P:positive regulation of DNA-templated transcription"/>
    <property type="evidence" value="ECO:0007669"/>
    <property type="project" value="TreeGrafter"/>
</dbReference>
<feature type="compositionally biased region" description="Basic and acidic residues" evidence="3">
    <location>
        <begin position="1257"/>
        <end position="1285"/>
    </location>
</feature>
<feature type="compositionally biased region" description="Basic and acidic residues" evidence="3">
    <location>
        <begin position="334"/>
        <end position="352"/>
    </location>
</feature>
<feature type="compositionally biased region" description="Basic and acidic residues" evidence="3">
    <location>
        <begin position="2607"/>
        <end position="2618"/>
    </location>
</feature>
<dbReference type="InterPro" id="IPR013087">
    <property type="entry name" value="Znf_C2H2_type"/>
</dbReference>
<dbReference type="PANTHER" id="PTHR15577">
    <property type="entry name" value="ZINC FINGER CONTAINING PROTEIN"/>
    <property type="match status" value="1"/>
</dbReference>
<evidence type="ECO:0000256" key="3">
    <source>
        <dbReference type="SAM" id="MobiDB-lite"/>
    </source>
</evidence>
<organism evidence="5 6">
    <name type="scientific">Varanus komodoensis</name>
    <name type="common">Komodo dragon</name>
    <dbReference type="NCBI Taxonomy" id="61221"/>
    <lineage>
        <taxon>Eukaryota</taxon>
        <taxon>Metazoa</taxon>
        <taxon>Chordata</taxon>
        <taxon>Craniata</taxon>
        <taxon>Vertebrata</taxon>
        <taxon>Euteleostomi</taxon>
        <taxon>Lepidosauria</taxon>
        <taxon>Squamata</taxon>
        <taxon>Bifurcata</taxon>
        <taxon>Unidentata</taxon>
        <taxon>Episquamata</taxon>
        <taxon>Toxicofera</taxon>
        <taxon>Anguimorpha</taxon>
        <taxon>Paleoanguimorpha</taxon>
        <taxon>Varanoidea</taxon>
        <taxon>Varanidae</taxon>
        <taxon>Varanus</taxon>
    </lineage>
</organism>
<feature type="compositionally biased region" description="Low complexity" evidence="3">
    <location>
        <begin position="667"/>
        <end position="685"/>
    </location>
</feature>
<feature type="compositionally biased region" description="Basic and acidic residues" evidence="3">
    <location>
        <begin position="1127"/>
        <end position="1152"/>
    </location>
</feature>
<feature type="region of interest" description="Disordered" evidence="3">
    <location>
        <begin position="1127"/>
        <end position="1296"/>
    </location>
</feature>
<feature type="compositionally biased region" description="Polar residues" evidence="3">
    <location>
        <begin position="687"/>
        <end position="711"/>
    </location>
</feature>
<dbReference type="PANTHER" id="PTHR15577:SF2">
    <property type="entry name" value="ZINC FINGER PROTEIN 318"/>
    <property type="match status" value="1"/>
</dbReference>
<keyword evidence="6" id="KW-1185">Reference proteome</keyword>
<feature type="compositionally biased region" description="Basic residues" evidence="3">
    <location>
        <begin position="122"/>
        <end position="152"/>
    </location>
</feature>
<dbReference type="SMART" id="SM00355">
    <property type="entry name" value="ZnF_C2H2"/>
    <property type="match status" value="2"/>
</dbReference>
<feature type="compositionally biased region" description="Polar residues" evidence="3">
    <location>
        <begin position="353"/>
        <end position="373"/>
    </location>
</feature>
<feature type="region of interest" description="Disordered" evidence="3">
    <location>
        <begin position="256"/>
        <end position="375"/>
    </location>
</feature>
<feature type="region of interest" description="Disordered" evidence="3">
    <location>
        <begin position="1"/>
        <end position="237"/>
    </location>
</feature>
<feature type="compositionally biased region" description="Basic and acidic residues" evidence="3">
    <location>
        <begin position="2416"/>
        <end position="2434"/>
    </location>
</feature>
<dbReference type="GO" id="GO:0008270">
    <property type="term" value="F:zinc ion binding"/>
    <property type="evidence" value="ECO:0007669"/>
    <property type="project" value="UniProtKB-KW"/>
</dbReference>
<dbReference type="GO" id="GO:0005654">
    <property type="term" value="C:nucleoplasm"/>
    <property type="evidence" value="ECO:0007669"/>
    <property type="project" value="TreeGrafter"/>
</dbReference>
<feature type="region of interest" description="Disordered" evidence="3">
    <location>
        <begin position="2586"/>
        <end position="2618"/>
    </location>
</feature>
<feature type="domain" description="C2H2-type" evidence="4">
    <location>
        <begin position="1107"/>
        <end position="1134"/>
    </location>
</feature>
<reference evidence="5" key="1">
    <citation type="submission" date="2025-08" db="UniProtKB">
        <authorList>
            <consortium name="Ensembl"/>
        </authorList>
    </citation>
    <scope>IDENTIFICATION</scope>
</reference>
<feature type="compositionally biased region" description="Basic and acidic residues" evidence="3">
    <location>
        <begin position="996"/>
        <end position="1006"/>
    </location>
</feature>
<feature type="compositionally biased region" description="Basic and acidic residues" evidence="3">
    <location>
        <begin position="2196"/>
        <end position="2214"/>
    </location>
</feature>